<feature type="region of interest" description="Disordered" evidence="2">
    <location>
        <begin position="285"/>
        <end position="308"/>
    </location>
</feature>
<organism evidence="3 4">
    <name type="scientific">Gnomoniopsis smithogilvyi</name>
    <dbReference type="NCBI Taxonomy" id="1191159"/>
    <lineage>
        <taxon>Eukaryota</taxon>
        <taxon>Fungi</taxon>
        <taxon>Dikarya</taxon>
        <taxon>Ascomycota</taxon>
        <taxon>Pezizomycotina</taxon>
        <taxon>Sordariomycetes</taxon>
        <taxon>Sordariomycetidae</taxon>
        <taxon>Diaporthales</taxon>
        <taxon>Gnomoniaceae</taxon>
        <taxon>Gnomoniopsis</taxon>
    </lineage>
</organism>
<dbReference type="PANTHER" id="PTHR15154:SF2">
    <property type="entry name" value="HAMARTIN"/>
    <property type="match status" value="1"/>
</dbReference>
<evidence type="ECO:0000313" key="4">
    <source>
        <dbReference type="Proteomes" id="UP001140453"/>
    </source>
</evidence>
<dbReference type="Proteomes" id="UP001140453">
    <property type="component" value="Unassembled WGS sequence"/>
</dbReference>
<dbReference type="GO" id="GO:0051726">
    <property type="term" value="P:regulation of cell cycle"/>
    <property type="evidence" value="ECO:0007669"/>
    <property type="project" value="TreeGrafter"/>
</dbReference>
<sequence>MSSSGSTKDLIKAISTFVPNARLPLPDDLIQLIDDYLEKHADDGPSERLHEELGALWEKNIQDTSASHAAWLAILRRLIPALRDPNYLTEWWDRVQEPVLDHLADDKSLASEAWANTLAVLTCDDVEQPALSEGLNQLAVRLLRVWMHNVQLASQESNSSILLKAKLVRGGLLSYGKKRPKGLLAALDSFIVQKHYRAQALTLLCEFVQSQPPHLHQVLETSVFDSILKTLEHDTSTTVVTLAVTALTMLLPNVPSSLVPYLPRLFNIYARLLFWDRERSLAAENGDTEVDGDEDHPSTDWEKSTFSPDVDSASIPNLLSYFTILYGLYPINFVEYIRKPQRYLRHAGDPNADNIEVQPSEIRQKSERFRQCHVLHSNFYSLTVDSEKADLSRWIKSEASEVVAECTALCLATDYGSGPDNGAPHDIGLSYLDESTKRRPDQPFLTGQAILEVSRDPSWRTSTNGGSTDDVRNYAPILRRPSQSSHAPSMRDAFHSRSREGPGDSPTLPPSLVLSASHTNLQDMIHSNKVLKSGLQELANDSVPSLALSHQESNPEKVSGKLPATGLPAVSPTSAENSNDQITQLYKKILLLSNDLAFERYMKQQHMAHIGELKKRQLKEAATEAETQNIILINRNLRNRLEEAKRSELRAKKESDNRRNLSKKWESDLSAKLKVLREEQKKWNSQGSALKRELEVKTQECDKLVKMLCEYETTDLNSKQNQQAVEDHVEEIARLKAEVRRFVELERTYEAKQQEAEARLTEAAESISRAEMLSMKLTARDGEMEQAKKLYEQQISELNFKLQNALDGGQGRSKRGGDPAKVVESSLAASRAKMADLQRQHDMLLRKYTNLQSSLLDMKSNAKTQSIIASNRSGITSDSSDAEISAIVQGGDPPSPVRKRSTRGRGFSDPSLFVEGAKYNVTPPLDALASSSFNTVIRRPSTPGSGVADVSPPVDQSPTERFYGRGGFQNSSKKEKKDKKSSGIRGIRGFV</sequence>
<evidence type="ECO:0008006" key="5">
    <source>
        <dbReference type="Google" id="ProtNLM"/>
    </source>
</evidence>
<dbReference type="AlphaFoldDB" id="A0A9W8YRC6"/>
<feature type="region of interest" description="Disordered" evidence="2">
    <location>
        <begin position="936"/>
        <end position="991"/>
    </location>
</feature>
<protein>
    <recommendedName>
        <fullName evidence="5">Tuberous sclerosis 1</fullName>
    </recommendedName>
</protein>
<feature type="coiled-coil region" evidence="1">
    <location>
        <begin position="634"/>
        <end position="664"/>
    </location>
</feature>
<dbReference type="Pfam" id="PF04388">
    <property type="entry name" value="Hamartin"/>
    <property type="match status" value="1"/>
</dbReference>
<proteinExistence type="predicted"/>
<feature type="region of interest" description="Disordered" evidence="2">
    <location>
        <begin position="887"/>
        <end position="909"/>
    </location>
</feature>
<evidence type="ECO:0000313" key="3">
    <source>
        <dbReference type="EMBL" id="KAJ4389969.1"/>
    </source>
</evidence>
<reference evidence="3" key="1">
    <citation type="submission" date="2022-10" db="EMBL/GenBank/DDBJ databases">
        <title>Tapping the CABI collections for fungal endophytes: first genome assemblies for Collariella, Neodidymelliopsis, Ascochyta clinopodiicola, Didymella pomorum, Didymosphaeria variabile, Neocosmospora piperis and Neocucurbitaria cava.</title>
        <authorList>
            <person name="Hill R."/>
        </authorList>
    </citation>
    <scope>NUCLEOTIDE SEQUENCE</scope>
    <source>
        <strain evidence="3">IMI 355082</strain>
    </source>
</reference>
<dbReference type="GO" id="GO:0033596">
    <property type="term" value="C:TSC1-TSC2 complex"/>
    <property type="evidence" value="ECO:0007669"/>
    <property type="project" value="TreeGrafter"/>
</dbReference>
<dbReference type="GO" id="GO:0032007">
    <property type="term" value="P:negative regulation of TOR signaling"/>
    <property type="evidence" value="ECO:0007669"/>
    <property type="project" value="TreeGrafter"/>
</dbReference>
<dbReference type="OrthoDB" id="6022054at2759"/>
<keyword evidence="4" id="KW-1185">Reference proteome</keyword>
<feature type="coiled-coil region" evidence="1">
    <location>
        <begin position="718"/>
        <end position="773"/>
    </location>
</feature>
<dbReference type="Gene3D" id="1.25.10.10">
    <property type="entry name" value="Leucine-rich Repeat Variant"/>
    <property type="match status" value="1"/>
</dbReference>
<name>A0A9W8YRC6_9PEZI</name>
<dbReference type="InterPro" id="IPR011989">
    <property type="entry name" value="ARM-like"/>
</dbReference>
<gene>
    <name evidence="3" type="ORF">N0V93_007442</name>
</gene>
<feature type="compositionally biased region" description="Basic and acidic residues" evidence="2">
    <location>
        <begin position="972"/>
        <end position="981"/>
    </location>
</feature>
<dbReference type="InterPro" id="IPR016024">
    <property type="entry name" value="ARM-type_fold"/>
</dbReference>
<evidence type="ECO:0000256" key="1">
    <source>
        <dbReference type="SAM" id="Coils"/>
    </source>
</evidence>
<dbReference type="InterPro" id="IPR007483">
    <property type="entry name" value="Hamartin"/>
</dbReference>
<dbReference type="EMBL" id="JAPEVB010000004">
    <property type="protein sequence ID" value="KAJ4389969.1"/>
    <property type="molecule type" value="Genomic_DNA"/>
</dbReference>
<comment type="caution">
    <text evidence="3">The sequence shown here is derived from an EMBL/GenBank/DDBJ whole genome shotgun (WGS) entry which is preliminary data.</text>
</comment>
<feature type="region of interest" description="Disordered" evidence="2">
    <location>
        <begin position="455"/>
        <end position="513"/>
    </location>
</feature>
<feature type="compositionally biased region" description="Basic and acidic residues" evidence="2">
    <location>
        <begin position="492"/>
        <end position="502"/>
    </location>
</feature>
<keyword evidence="1" id="KW-0175">Coiled coil</keyword>
<dbReference type="PANTHER" id="PTHR15154">
    <property type="entry name" value="HAMARTIN"/>
    <property type="match status" value="1"/>
</dbReference>
<feature type="coiled-coil region" evidence="1">
    <location>
        <begin position="820"/>
        <end position="854"/>
    </location>
</feature>
<evidence type="ECO:0000256" key="2">
    <source>
        <dbReference type="SAM" id="MobiDB-lite"/>
    </source>
</evidence>
<accession>A0A9W8YRC6</accession>
<dbReference type="SUPFAM" id="SSF48371">
    <property type="entry name" value="ARM repeat"/>
    <property type="match status" value="1"/>
</dbReference>